<comment type="caution">
    <text evidence="4">The sequence shown here is derived from an EMBL/GenBank/DDBJ whole genome shotgun (WGS) entry which is preliminary data.</text>
</comment>
<keyword evidence="2" id="KW-0812">Transmembrane</keyword>
<dbReference type="Proteomes" id="UP001175271">
    <property type="component" value="Unassembled WGS sequence"/>
</dbReference>
<feature type="transmembrane region" description="Helical" evidence="2">
    <location>
        <begin position="144"/>
        <end position="167"/>
    </location>
</feature>
<feature type="compositionally biased region" description="Basic and acidic residues" evidence="1">
    <location>
        <begin position="242"/>
        <end position="266"/>
    </location>
</feature>
<protein>
    <recommendedName>
        <fullName evidence="6">ZP domain-containing protein</fullName>
    </recommendedName>
</protein>
<feature type="chain" id="PRO_5041426706" description="ZP domain-containing protein" evidence="3">
    <location>
        <begin position="23"/>
        <end position="385"/>
    </location>
</feature>
<feature type="signal peptide" evidence="3">
    <location>
        <begin position="1"/>
        <end position="22"/>
    </location>
</feature>
<evidence type="ECO:0000313" key="4">
    <source>
        <dbReference type="EMBL" id="KAK0405515.1"/>
    </source>
</evidence>
<accession>A0AA39LQD3</accession>
<feature type="compositionally biased region" description="Basic and acidic residues" evidence="1">
    <location>
        <begin position="185"/>
        <end position="196"/>
    </location>
</feature>
<proteinExistence type="predicted"/>
<dbReference type="AlphaFoldDB" id="A0AA39LQD3"/>
<keyword evidence="3" id="KW-0732">Signal</keyword>
<feature type="region of interest" description="Disordered" evidence="1">
    <location>
        <begin position="176"/>
        <end position="196"/>
    </location>
</feature>
<evidence type="ECO:0008006" key="6">
    <source>
        <dbReference type="Google" id="ProtNLM"/>
    </source>
</evidence>
<evidence type="ECO:0000313" key="5">
    <source>
        <dbReference type="Proteomes" id="UP001175271"/>
    </source>
</evidence>
<evidence type="ECO:0000256" key="1">
    <source>
        <dbReference type="SAM" id="MobiDB-lite"/>
    </source>
</evidence>
<keyword evidence="5" id="KW-1185">Reference proteome</keyword>
<gene>
    <name evidence="4" type="ORF">QR680_018033</name>
</gene>
<reference evidence="4" key="1">
    <citation type="submission" date="2023-06" db="EMBL/GenBank/DDBJ databases">
        <title>Genomic analysis of the entomopathogenic nematode Steinernema hermaphroditum.</title>
        <authorList>
            <person name="Schwarz E.M."/>
            <person name="Heppert J.K."/>
            <person name="Baniya A."/>
            <person name="Schwartz H.T."/>
            <person name="Tan C.-H."/>
            <person name="Antoshechkin I."/>
            <person name="Sternberg P.W."/>
            <person name="Goodrich-Blair H."/>
            <person name="Dillman A.R."/>
        </authorList>
    </citation>
    <scope>NUCLEOTIDE SEQUENCE</scope>
    <source>
        <strain evidence="4">PS9179</strain>
        <tissue evidence="4">Whole animal</tissue>
    </source>
</reference>
<evidence type="ECO:0000256" key="3">
    <source>
        <dbReference type="SAM" id="SignalP"/>
    </source>
</evidence>
<feature type="compositionally biased region" description="Basic residues" evidence="1">
    <location>
        <begin position="223"/>
        <end position="236"/>
    </location>
</feature>
<evidence type="ECO:0000256" key="2">
    <source>
        <dbReference type="SAM" id="Phobius"/>
    </source>
</evidence>
<organism evidence="4 5">
    <name type="scientific">Steinernema hermaphroditum</name>
    <dbReference type="NCBI Taxonomy" id="289476"/>
    <lineage>
        <taxon>Eukaryota</taxon>
        <taxon>Metazoa</taxon>
        <taxon>Ecdysozoa</taxon>
        <taxon>Nematoda</taxon>
        <taxon>Chromadorea</taxon>
        <taxon>Rhabditida</taxon>
        <taxon>Tylenchina</taxon>
        <taxon>Panagrolaimomorpha</taxon>
        <taxon>Strongyloidoidea</taxon>
        <taxon>Steinernematidae</taxon>
        <taxon>Steinernema</taxon>
    </lineage>
</organism>
<name>A0AA39LQD3_9BILA</name>
<keyword evidence="2" id="KW-0472">Membrane</keyword>
<sequence>MKEVPSRVLLLIVCGLLCTTEGKYKVKPVLFINLTQAGADTEIADGCELRVNKLSTNPEEVLSIEAAGLTESDECGNNIATALGRIDVGSVNHSGANRFLIAAHLGNSTDKKLCESGLLRHRQGILSYHCPKENISFFFDRFKWWALLTVVGITVFLTGGSIVACYVDCVNRRTTMPASANDNSTRTDRDHGQSVRREELQRLLDASMLRHRIREAEAERTKDRRTKRAERRKRMTKAQMDVSERSSESHHSEENPKSPMARKDIPFKSNPGVIHEVVNEKAKNSSESKREMKYNEEKRKDAEQSCEDSNTAKVPLLPISKIAPPANAASVKHSNDILIDSIELTKDKRPEVLLSNRNTDEDVLLTCEEDDVNVQETVSTSPEQS</sequence>
<dbReference type="EMBL" id="JAUCMV010000004">
    <property type="protein sequence ID" value="KAK0405515.1"/>
    <property type="molecule type" value="Genomic_DNA"/>
</dbReference>
<feature type="region of interest" description="Disordered" evidence="1">
    <location>
        <begin position="214"/>
        <end position="310"/>
    </location>
</feature>
<keyword evidence="2" id="KW-1133">Transmembrane helix</keyword>
<feature type="compositionally biased region" description="Basic and acidic residues" evidence="1">
    <location>
        <begin position="277"/>
        <end position="303"/>
    </location>
</feature>